<evidence type="ECO:0000256" key="1">
    <source>
        <dbReference type="ARBA" id="ARBA00000085"/>
    </source>
</evidence>
<keyword evidence="12" id="KW-1185">Reference proteome</keyword>
<dbReference type="PANTHER" id="PTHR24421:SF10">
    <property type="entry name" value="NITRATE_NITRITE SENSOR PROTEIN NARQ"/>
    <property type="match status" value="1"/>
</dbReference>
<evidence type="ECO:0000256" key="7">
    <source>
        <dbReference type="ARBA" id="ARBA00022840"/>
    </source>
</evidence>
<evidence type="ECO:0000259" key="10">
    <source>
        <dbReference type="Pfam" id="PF07730"/>
    </source>
</evidence>
<comment type="catalytic activity">
    <reaction evidence="1">
        <text>ATP + protein L-histidine = ADP + protein N-phospho-L-histidine.</text>
        <dbReference type="EC" id="2.7.13.3"/>
    </reaction>
</comment>
<dbReference type="Gene3D" id="3.30.565.10">
    <property type="entry name" value="Histidine kinase-like ATPase, C-terminal domain"/>
    <property type="match status" value="1"/>
</dbReference>
<evidence type="ECO:0000256" key="4">
    <source>
        <dbReference type="ARBA" id="ARBA00022679"/>
    </source>
</evidence>
<keyword evidence="5" id="KW-0547">Nucleotide-binding</keyword>
<dbReference type="InterPro" id="IPR050482">
    <property type="entry name" value="Sensor_HK_TwoCompSys"/>
</dbReference>
<dbReference type="Proteomes" id="UP001432128">
    <property type="component" value="Chromosome"/>
</dbReference>
<keyword evidence="8" id="KW-0902">Two-component regulatory system</keyword>
<keyword evidence="7" id="KW-0067">ATP-binding</keyword>
<keyword evidence="9" id="KW-1133">Transmembrane helix</keyword>
<evidence type="ECO:0000256" key="3">
    <source>
        <dbReference type="ARBA" id="ARBA00022553"/>
    </source>
</evidence>
<accession>A0AAU4K568</accession>
<name>A0AAU4K568_9NOCA</name>
<gene>
    <name evidence="11" type="ORF">OG579_05605</name>
</gene>
<feature type="transmembrane region" description="Helical" evidence="9">
    <location>
        <begin position="51"/>
        <end position="72"/>
    </location>
</feature>
<dbReference type="GO" id="GO:0046983">
    <property type="term" value="F:protein dimerization activity"/>
    <property type="evidence" value="ECO:0007669"/>
    <property type="project" value="InterPro"/>
</dbReference>
<dbReference type="GO" id="GO:0005524">
    <property type="term" value="F:ATP binding"/>
    <property type="evidence" value="ECO:0007669"/>
    <property type="project" value="UniProtKB-KW"/>
</dbReference>
<keyword evidence="9" id="KW-0812">Transmembrane</keyword>
<proteinExistence type="predicted"/>
<sequence length="406" mass="42250">MTRRQSVAAALRRVPLASDPAVVAFLARPINVVLTVTALVMFAVAWPTLSVTHHVLTVLLPVVAAFASLPIMLAWARPAPAWGVSVISAVVIGLAFEPVNGWAWHIQVVHVIEILVLTTATFLRGPIRFTPIAWAATCLITLLGAPAGARAGWIAGVTVLFVICVLVRVLVRSRRQLAQETELKDVAASRSAVLAERARIARDLHDVVAHRMSVVVVAAQTARYRVDGVSDTVDAEFQSIAGMAREALDEVRQMLGVLRVDDDAAPQAPTPGVADIDRLVAATRGAGMAVDYTLTGRDATVPETVGVVAYRIVQEGLANAARHAPSAPVSVAVDVSATVVSVTVRNGPGDPAPSDTHPAGGHGIPGMVERAHAVGGSVDAAPDGHGGFRVAAVLPSRPPLAAITAG</sequence>
<feature type="transmembrane region" description="Helical" evidence="9">
    <location>
        <begin position="153"/>
        <end position="171"/>
    </location>
</feature>
<feature type="transmembrane region" description="Helical" evidence="9">
    <location>
        <begin position="21"/>
        <end position="45"/>
    </location>
</feature>
<dbReference type="KEGG" id="whr:OG579_05605"/>
<dbReference type="PANTHER" id="PTHR24421">
    <property type="entry name" value="NITRATE/NITRITE SENSOR PROTEIN NARX-RELATED"/>
    <property type="match status" value="1"/>
</dbReference>
<evidence type="ECO:0000256" key="8">
    <source>
        <dbReference type="ARBA" id="ARBA00023012"/>
    </source>
</evidence>
<dbReference type="EC" id="2.7.13.3" evidence="2"/>
<dbReference type="CDD" id="cd16917">
    <property type="entry name" value="HATPase_UhpB-NarQ-NarX-like"/>
    <property type="match status" value="1"/>
</dbReference>
<dbReference type="Gene3D" id="1.20.5.1930">
    <property type="match status" value="1"/>
</dbReference>
<dbReference type="EMBL" id="CP108021">
    <property type="protein sequence ID" value="WUM21273.1"/>
    <property type="molecule type" value="Genomic_DNA"/>
</dbReference>
<keyword evidence="3" id="KW-0597">Phosphoprotein</keyword>
<keyword evidence="6 11" id="KW-0418">Kinase</keyword>
<dbReference type="GO" id="GO:0000155">
    <property type="term" value="F:phosphorelay sensor kinase activity"/>
    <property type="evidence" value="ECO:0007669"/>
    <property type="project" value="InterPro"/>
</dbReference>
<protein>
    <recommendedName>
        <fullName evidence="2">histidine kinase</fullName>
        <ecNumber evidence="2">2.7.13.3</ecNumber>
    </recommendedName>
</protein>
<dbReference type="Pfam" id="PF07730">
    <property type="entry name" value="HisKA_3"/>
    <property type="match status" value="1"/>
</dbReference>
<keyword evidence="4" id="KW-0808">Transferase</keyword>
<evidence type="ECO:0000313" key="12">
    <source>
        <dbReference type="Proteomes" id="UP001432128"/>
    </source>
</evidence>
<keyword evidence="9" id="KW-0472">Membrane</keyword>
<organism evidence="11 12">
    <name type="scientific">Williamsia herbipolensis</name>
    <dbReference type="NCBI Taxonomy" id="1603258"/>
    <lineage>
        <taxon>Bacteria</taxon>
        <taxon>Bacillati</taxon>
        <taxon>Actinomycetota</taxon>
        <taxon>Actinomycetes</taxon>
        <taxon>Mycobacteriales</taxon>
        <taxon>Nocardiaceae</taxon>
        <taxon>Williamsia</taxon>
    </lineage>
</organism>
<evidence type="ECO:0000256" key="5">
    <source>
        <dbReference type="ARBA" id="ARBA00022741"/>
    </source>
</evidence>
<dbReference type="SUPFAM" id="SSF55874">
    <property type="entry name" value="ATPase domain of HSP90 chaperone/DNA topoisomerase II/histidine kinase"/>
    <property type="match status" value="1"/>
</dbReference>
<dbReference type="RefSeq" id="WP_328858385.1">
    <property type="nucleotide sequence ID" value="NZ_CP108021.1"/>
</dbReference>
<dbReference type="AlphaFoldDB" id="A0AAU4K568"/>
<reference evidence="11 12" key="1">
    <citation type="submission" date="2022-10" db="EMBL/GenBank/DDBJ databases">
        <title>The complete genomes of actinobacterial strains from the NBC collection.</title>
        <authorList>
            <person name="Joergensen T.S."/>
            <person name="Alvarez Arevalo M."/>
            <person name="Sterndorff E.B."/>
            <person name="Faurdal D."/>
            <person name="Vuksanovic O."/>
            <person name="Mourched A.-S."/>
            <person name="Charusanti P."/>
            <person name="Shaw S."/>
            <person name="Blin K."/>
            <person name="Weber T."/>
        </authorList>
    </citation>
    <scope>NUCLEOTIDE SEQUENCE [LARGE SCALE GENOMIC DNA]</scope>
    <source>
        <strain evidence="11 12">NBC_00319</strain>
    </source>
</reference>
<dbReference type="GO" id="GO:0016020">
    <property type="term" value="C:membrane"/>
    <property type="evidence" value="ECO:0007669"/>
    <property type="project" value="InterPro"/>
</dbReference>
<evidence type="ECO:0000256" key="9">
    <source>
        <dbReference type="SAM" id="Phobius"/>
    </source>
</evidence>
<feature type="transmembrane region" description="Helical" evidence="9">
    <location>
        <begin position="79"/>
        <end position="96"/>
    </location>
</feature>
<feature type="domain" description="Signal transduction histidine kinase subgroup 3 dimerisation and phosphoacceptor" evidence="10">
    <location>
        <begin position="196"/>
        <end position="260"/>
    </location>
</feature>
<dbReference type="InterPro" id="IPR036890">
    <property type="entry name" value="HATPase_C_sf"/>
</dbReference>
<evidence type="ECO:0000256" key="6">
    <source>
        <dbReference type="ARBA" id="ARBA00022777"/>
    </source>
</evidence>
<evidence type="ECO:0000313" key="11">
    <source>
        <dbReference type="EMBL" id="WUM21273.1"/>
    </source>
</evidence>
<dbReference type="InterPro" id="IPR011712">
    <property type="entry name" value="Sig_transdc_His_kin_sub3_dim/P"/>
</dbReference>
<evidence type="ECO:0000256" key="2">
    <source>
        <dbReference type="ARBA" id="ARBA00012438"/>
    </source>
</evidence>